<protein>
    <recommendedName>
        <fullName evidence="12">Protein O-mannosyl-transferase 2</fullName>
        <ecNumber evidence="4">2.4.1.109</ecNumber>
    </recommendedName>
</protein>
<dbReference type="PANTHER" id="PTHR10050:SF46">
    <property type="entry name" value="PROTEIN O-MANNOSYL-TRANSFERASE 2"/>
    <property type="match status" value="1"/>
</dbReference>
<dbReference type="Pfam" id="PF16192">
    <property type="entry name" value="PMT_4TMC"/>
    <property type="match status" value="1"/>
</dbReference>
<dbReference type="Proteomes" id="UP000183832">
    <property type="component" value="Unassembled WGS sequence"/>
</dbReference>
<dbReference type="Pfam" id="PF02815">
    <property type="entry name" value="MIR"/>
    <property type="match status" value="1"/>
</dbReference>
<evidence type="ECO:0000256" key="6">
    <source>
        <dbReference type="ARBA" id="ARBA00022679"/>
    </source>
</evidence>
<keyword evidence="5" id="KW-0328">Glycosyltransferase</keyword>
<evidence type="ECO:0000256" key="7">
    <source>
        <dbReference type="ARBA" id="ARBA00022692"/>
    </source>
</evidence>
<reference evidence="17 18" key="1">
    <citation type="submission" date="2015-04" db="EMBL/GenBank/DDBJ databases">
        <authorList>
            <person name="Syromyatnikov M.Y."/>
            <person name="Popov V.N."/>
        </authorList>
    </citation>
    <scope>NUCLEOTIDE SEQUENCE [LARGE SCALE GENOMIC DNA]</scope>
</reference>
<feature type="transmembrane region" description="Helical" evidence="15">
    <location>
        <begin position="198"/>
        <end position="225"/>
    </location>
</feature>
<feature type="transmembrane region" description="Helical" evidence="15">
    <location>
        <begin position="625"/>
        <end position="644"/>
    </location>
</feature>
<evidence type="ECO:0000256" key="5">
    <source>
        <dbReference type="ARBA" id="ARBA00022676"/>
    </source>
</evidence>
<dbReference type="SUPFAM" id="SSF82109">
    <property type="entry name" value="MIR domain"/>
    <property type="match status" value="1"/>
</dbReference>
<dbReference type="OrthoDB" id="5561486at2759"/>
<comment type="similarity">
    <text evidence="3">Belongs to the glycosyltransferase 39 family.</text>
</comment>
<evidence type="ECO:0000256" key="8">
    <source>
        <dbReference type="ARBA" id="ARBA00022737"/>
    </source>
</evidence>
<dbReference type="EMBL" id="CVRI01000010">
    <property type="protein sequence ID" value="CRK88936.1"/>
    <property type="molecule type" value="Genomic_DNA"/>
</dbReference>
<dbReference type="STRING" id="568069.A0A1J1HLJ6"/>
<dbReference type="GO" id="GO:0004169">
    <property type="term" value="F:dolichyl-phosphate-mannose-protein mannosyltransferase activity"/>
    <property type="evidence" value="ECO:0007669"/>
    <property type="project" value="UniProtKB-EC"/>
</dbReference>
<evidence type="ECO:0000256" key="12">
    <source>
        <dbReference type="ARBA" id="ARBA00039583"/>
    </source>
</evidence>
<feature type="transmembrane region" description="Helical" evidence="15">
    <location>
        <begin position="553"/>
        <end position="574"/>
    </location>
</feature>
<name>A0A1J1HLJ6_9DIPT</name>
<comment type="pathway">
    <text evidence="2">Protein modification; protein glycosylation.</text>
</comment>
<evidence type="ECO:0000313" key="17">
    <source>
        <dbReference type="EMBL" id="CRK88936.1"/>
    </source>
</evidence>
<dbReference type="InterPro" id="IPR036300">
    <property type="entry name" value="MIR_dom_sf"/>
</dbReference>
<dbReference type="InterPro" id="IPR032421">
    <property type="entry name" value="PMT_4TMC"/>
</dbReference>
<comment type="catalytic activity">
    <reaction evidence="13">
        <text>a di-trans,poly-cis-dolichyl beta-D-mannosyl phosphate + L-threonyl-[protein] = 3-O-(alpha-D-mannosyl)-L-threonyl-[protein] + a di-trans,poly-cis-dolichyl phosphate + H(+)</text>
        <dbReference type="Rhea" id="RHEA:53396"/>
        <dbReference type="Rhea" id="RHEA-COMP:11060"/>
        <dbReference type="Rhea" id="RHEA-COMP:13547"/>
        <dbReference type="Rhea" id="RHEA-COMP:19498"/>
        <dbReference type="Rhea" id="RHEA-COMP:19501"/>
        <dbReference type="ChEBI" id="CHEBI:15378"/>
        <dbReference type="ChEBI" id="CHEBI:30013"/>
        <dbReference type="ChEBI" id="CHEBI:57683"/>
        <dbReference type="ChEBI" id="CHEBI:58211"/>
        <dbReference type="ChEBI" id="CHEBI:137323"/>
        <dbReference type="EC" id="2.4.1.109"/>
    </reaction>
</comment>
<dbReference type="AlphaFoldDB" id="A0A1J1HLJ6"/>
<dbReference type="InterPro" id="IPR003342">
    <property type="entry name" value="ArnT-like_N"/>
</dbReference>
<keyword evidence="10 15" id="KW-1133">Transmembrane helix</keyword>
<evidence type="ECO:0000256" key="13">
    <source>
        <dbReference type="ARBA" id="ARBA00045085"/>
    </source>
</evidence>
<feature type="transmembrane region" description="Helical" evidence="15">
    <location>
        <begin position="594"/>
        <end position="613"/>
    </location>
</feature>
<dbReference type="Gene3D" id="2.80.10.50">
    <property type="match status" value="1"/>
</dbReference>
<organism evidence="17 18">
    <name type="scientific">Clunio marinus</name>
    <dbReference type="NCBI Taxonomy" id="568069"/>
    <lineage>
        <taxon>Eukaryota</taxon>
        <taxon>Metazoa</taxon>
        <taxon>Ecdysozoa</taxon>
        <taxon>Arthropoda</taxon>
        <taxon>Hexapoda</taxon>
        <taxon>Insecta</taxon>
        <taxon>Pterygota</taxon>
        <taxon>Neoptera</taxon>
        <taxon>Endopterygota</taxon>
        <taxon>Diptera</taxon>
        <taxon>Nematocera</taxon>
        <taxon>Chironomoidea</taxon>
        <taxon>Chironomidae</taxon>
        <taxon>Clunio</taxon>
    </lineage>
</organism>
<evidence type="ECO:0000256" key="3">
    <source>
        <dbReference type="ARBA" id="ARBA00007222"/>
    </source>
</evidence>
<proteinExistence type="inferred from homology"/>
<evidence type="ECO:0000259" key="16">
    <source>
        <dbReference type="PROSITE" id="PS50919"/>
    </source>
</evidence>
<evidence type="ECO:0000313" key="18">
    <source>
        <dbReference type="Proteomes" id="UP000183832"/>
    </source>
</evidence>
<keyword evidence="8" id="KW-0677">Repeat</keyword>
<accession>A0A1J1HLJ6</accession>
<dbReference type="Pfam" id="PF02366">
    <property type="entry name" value="PMT"/>
    <property type="match status" value="1"/>
</dbReference>
<dbReference type="InterPro" id="IPR027005">
    <property type="entry name" value="PMT-like"/>
</dbReference>
<keyword evidence="18" id="KW-1185">Reference proteome</keyword>
<evidence type="ECO:0000256" key="14">
    <source>
        <dbReference type="ARBA" id="ARBA00045102"/>
    </source>
</evidence>
<evidence type="ECO:0000256" key="2">
    <source>
        <dbReference type="ARBA" id="ARBA00004922"/>
    </source>
</evidence>
<feature type="transmembrane region" description="Helical" evidence="15">
    <location>
        <begin position="25"/>
        <end position="43"/>
    </location>
</feature>
<gene>
    <name evidence="17" type="ORF">CLUMA_CG002524</name>
</gene>
<dbReference type="EC" id="2.4.1.109" evidence="4"/>
<feature type="transmembrane region" description="Helical" evidence="15">
    <location>
        <begin position="112"/>
        <end position="129"/>
    </location>
</feature>
<feature type="transmembrane region" description="Helical" evidence="15">
    <location>
        <begin position="650"/>
        <end position="667"/>
    </location>
</feature>
<comment type="catalytic activity">
    <reaction evidence="14">
        <text>a di-trans,poly-cis-dolichyl beta-D-mannosyl phosphate + L-seryl-[protein] = 3-O-(alpha-D-mannosyl)-L-seryl-[protein] + a di-trans,poly-cis-dolichyl phosphate + H(+)</text>
        <dbReference type="Rhea" id="RHEA:17377"/>
        <dbReference type="Rhea" id="RHEA-COMP:9863"/>
        <dbReference type="Rhea" id="RHEA-COMP:13546"/>
        <dbReference type="Rhea" id="RHEA-COMP:19498"/>
        <dbReference type="Rhea" id="RHEA-COMP:19501"/>
        <dbReference type="ChEBI" id="CHEBI:15378"/>
        <dbReference type="ChEBI" id="CHEBI:29999"/>
        <dbReference type="ChEBI" id="CHEBI:57683"/>
        <dbReference type="ChEBI" id="CHEBI:58211"/>
        <dbReference type="ChEBI" id="CHEBI:137321"/>
        <dbReference type="EC" id="2.4.1.109"/>
    </reaction>
</comment>
<dbReference type="SMART" id="SM00472">
    <property type="entry name" value="MIR"/>
    <property type="match status" value="3"/>
</dbReference>
<evidence type="ECO:0000256" key="9">
    <source>
        <dbReference type="ARBA" id="ARBA00022824"/>
    </source>
</evidence>
<feature type="transmembrane region" description="Helical" evidence="15">
    <location>
        <begin position="141"/>
        <end position="162"/>
    </location>
</feature>
<comment type="subcellular location">
    <subcellularLocation>
        <location evidence="1">Endoplasmic reticulum membrane</location>
        <topology evidence="1">Multi-pass membrane protein</topology>
    </subcellularLocation>
</comment>
<feature type="domain" description="MIR" evidence="16">
    <location>
        <begin position="425"/>
        <end position="481"/>
    </location>
</feature>
<evidence type="ECO:0000256" key="10">
    <source>
        <dbReference type="ARBA" id="ARBA00022989"/>
    </source>
</evidence>
<dbReference type="UniPathway" id="UPA00378"/>
<dbReference type="PANTHER" id="PTHR10050">
    <property type="entry name" value="DOLICHYL-PHOSPHATE-MANNOSE--PROTEIN MANNOSYLTRANSFERASE"/>
    <property type="match status" value="1"/>
</dbReference>
<keyword evidence="9" id="KW-0256">Endoplasmic reticulum</keyword>
<evidence type="ECO:0000256" key="15">
    <source>
        <dbReference type="SAM" id="Phobius"/>
    </source>
</evidence>
<evidence type="ECO:0000256" key="4">
    <source>
        <dbReference type="ARBA" id="ARBA00012839"/>
    </source>
</evidence>
<evidence type="ECO:0000256" key="11">
    <source>
        <dbReference type="ARBA" id="ARBA00023136"/>
    </source>
</evidence>
<keyword evidence="7 15" id="KW-0812">Transmembrane</keyword>
<feature type="transmembrane region" description="Helical" evidence="15">
    <location>
        <begin position="245"/>
        <end position="270"/>
    </location>
</feature>
<evidence type="ECO:0000256" key="1">
    <source>
        <dbReference type="ARBA" id="ARBA00004477"/>
    </source>
</evidence>
<dbReference type="InterPro" id="IPR016093">
    <property type="entry name" value="MIR_motif"/>
</dbReference>
<dbReference type="PROSITE" id="PS50919">
    <property type="entry name" value="MIR"/>
    <property type="match status" value="2"/>
</dbReference>
<sequence length="699" mass="80542">MTLTKTKESSMKNSTTKDSQEKDKWYRIALSVVILLTVVTRFHKVLEPDHVCWDETHFGKMGSWYINRTFFFDVHPPLGKMLIALSGKLTGYNGTYPFEKPADKYNGTNYEGMRVFCTALGAAIVPMAFETVSDLTGSVQAAFISAGYIIFDVGMITLNQYILLDPPLLFFMAASVMGMVKVSKFTQNQSFTRRWWQWLMFTGTMIACTISVKFVGLFVVLLVGFQTISDLWNVLGDLSKPIFYSIYQLAARAFALILWPIILYIFFFYIHLSVLNKSGNGDGFYSSGFQSRLIGNSLYNASMPREVAYGAIITLKNHKTGGGYLHSHFHLYPKTVGARQQQVTTYTHKDDNNKWLIKPYDRETFGKKNVTIVKNGDLVRLEHFQTRRNLHSHNEKAPITVKHFQNGTGDANDIFKILIVNGREGDPIETVSTKFKLIHYFQHCAVTSPGKQLPKWGFEQQEVSCNPNLRDKNVLWNVEDNYFEMLPNVSFHVYAPSFISRFLESHAVMLQGNAGLKPKEGEITSRPWQWPINYKGQFFSGGNFRIYLLGNPIIWWSNLVFMALFLLTYFIAAVKQQRGYEESEEIQKKEYKWRSLNAGMWLFMGWILHYLPFWAMGRVLYFHHYFPAVIFNSMLTGVMFNYLAERMPNWMKHVAIGTIFGILSYSFKLFQPLAYGFADASTESNSTMFGLRWLESWEF</sequence>
<dbReference type="CDD" id="cd23282">
    <property type="entry name" value="beta-trefoil_MIR_POMT2"/>
    <property type="match status" value="1"/>
</dbReference>
<keyword evidence="11 15" id="KW-0472">Membrane</keyword>
<keyword evidence="6" id="KW-0808">Transferase</keyword>
<feature type="domain" description="MIR" evidence="16">
    <location>
        <begin position="304"/>
        <end position="360"/>
    </location>
</feature>
<dbReference type="GO" id="GO:0005789">
    <property type="term" value="C:endoplasmic reticulum membrane"/>
    <property type="evidence" value="ECO:0007669"/>
    <property type="project" value="UniProtKB-SubCell"/>
</dbReference>